<keyword evidence="6 12" id="KW-0698">rRNA processing</keyword>
<dbReference type="RefSeq" id="WP_308454213.1">
    <property type="nucleotide sequence ID" value="NZ_JAJEQR010000036.1"/>
</dbReference>
<dbReference type="PANTHER" id="PTHR30027">
    <property type="entry name" value="RIBOSOMAL RNA SMALL SUBUNIT METHYLTRANSFERASE E"/>
    <property type="match status" value="1"/>
</dbReference>
<evidence type="ECO:0000256" key="9">
    <source>
        <dbReference type="ARBA" id="ARBA00022691"/>
    </source>
</evidence>
<evidence type="ECO:0000256" key="10">
    <source>
        <dbReference type="ARBA" id="ARBA00025699"/>
    </source>
</evidence>
<dbReference type="Pfam" id="PF20260">
    <property type="entry name" value="PUA_4"/>
    <property type="match status" value="1"/>
</dbReference>
<reference evidence="15" key="1">
    <citation type="submission" date="2021-10" db="EMBL/GenBank/DDBJ databases">
        <title>Anaerobic single-cell dispensing facilitates the cultivation of human gut bacteria.</title>
        <authorList>
            <person name="Afrizal A."/>
        </authorList>
    </citation>
    <scope>NUCLEOTIDE SEQUENCE</scope>
    <source>
        <strain evidence="15">CLA-AA-H215</strain>
    </source>
</reference>
<dbReference type="SUPFAM" id="SSF75217">
    <property type="entry name" value="alpha/beta knot"/>
    <property type="match status" value="1"/>
</dbReference>
<comment type="caution">
    <text evidence="15">The sequence shown here is derived from an EMBL/GenBank/DDBJ whole genome shotgun (WGS) entry which is preliminary data.</text>
</comment>
<evidence type="ECO:0000256" key="7">
    <source>
        <dbReference type="ARBA" id="ARBA00022603"/>
    </source>
</evidence>
<dbReference type="GO" id="GO:0070475">
    <property type="term" value="P:rRNA base methylation"/>
    <property type="evidence" value="ECO:0007669"/>
    <property type="project" value="TreeGrafter"/>
</dbReference>
<evidence type="ECO:0000256" key="4">
    <source>
        <dbReference type="ARBA" id="ARBA00013673"/>
    </source>
</evidence>
<dbReference type="EC" id="2.1.1.193" evidence="3 12"/>
<accession>A0AAE3EBM3</accession>
<keyword evidence="16" id="KW-1185">Reference proteome</keyword>
<dbReference type="NCBIfam" id="TIGR00046">
    <property type="entry name" value="RsmE family RNA methyltransferase"/>
    <property type="match status" value="1"/>
</dbReference>
<dbReference type="InterPro" id="IPR046886">
    <property type="entry name" value="RsmE_MTase_dom"/>
</dbReference>
<comment type="function">
    <text evidence="10 12">Specifically methylates the N3 position of the uracil ring of uridine 1498 (m3U1498) in 16S rRNA. Acts on the fully assembled 30S ribosomal subunit.</text>
</comment>
<feature type="domain" description="Ribosomal RNA small subunit methyltransferase E PUA-like" evidence="14">
    <location>
        <begin position="18"/>
        <end position="65"/>
    </location>
</feature>
<dbReference type="Proteomes" id="UP001198182">
    <property type="component" value="Unassembled WGS sequence"/>
</dbReference>
<evidence type="ECO:0000313" key="15">
    <source>
        <dbReference type="EMBL" id="MCC2231694.1"/>
    </source>
</evidence>
<dbReference type="GO" id="GO:0005737">
    <property type="term" value="C:cytoplasm"/>
    <property type="evidence" value="ECO:0007669"/>
    <property type="project" value="UniProtKB-SubCell"/>
</dbReference>
<dbReference type="Gene3D" id="2.40.240.20">
    <property type="entry name" value="Hypothetical PUA domain-like, domain 1"/>
    <property type="match status" value="1"/>
</dbReference>
<dbReference type="Pfam" id="PF04452">
    <property type="entry name" value="Methyltrans_RNA"/>
    <property type="match status" value="1"/>
</dbReference>
<proteinExistence type="inferred from homology"/>
<comment type="similarity">
    <text evidence="2 12">Belongs to the RNA methyltransferase RsmE family.</text>
</comment>
<evidence type="ECO:0000256" key="2">
    <source>
        <dbReference type="ARBA" id="ARBA00005528"/>
    </source>
</evidence>
<dbReference type="InterPro" id="IPR006700">
    <property type="entry name" value="RsmE"/>
</dbReference>
<dbReference type="SUPFAM" id="SSF88697">
    <property type="entry name" value="PUA domain-like"/>
    <property type="match status" value="1"/>
</dbReference>
<dbReference type="InterPro" id="IPR015947">
    <property type="entry name" value="PUA-like_sf"/>
</dbReference>
<evidence type="ECO:0000256" key="11">
    <source>
        <dbReference type="ARBA" id="ARBA00047944"/>
    </source>
</evidence>
<dbReference type="CDD" id="cd18084">
    <property type="entry name" value="RsmE-like"/>
    <property type="match status" value="1"/>
</dbReference>
<protein>
    <recommendedName>
        <fullName evidence="4 12">Ribosomal RNA small subunit methyltransferase E</fullName>
        <ecNumber evidence="3 12">2.1.1.193</ecNumber>
    </recommendedName>
</protein>
<dbReference type="AlphaFoldDB" id="A0AAE3EBM3"/>
<feature type="domain" description="Ribosomal RNA small subunit methyltransferase E methyltransferase" evidence="13">
    <location>
        <begin position="72"/>
        <end position="238"/>
    </location>
</feature>
<keyword evidence="9 12" id="KW-0949">S-adenosyl-L-methionine</keyword>
<organism evidence="15 16">
    <name type="scientific">Hominifimenecus microfluidus</name>
    <dbReference type="NCBI Taxonomy" id="2885348"/>
    <lineage>
        <taxon>Bacteria</taxon>
        <taxon>Bacillati</taxon>
        <taxon>Bacillota</taxon>
        <taxon>Clostridia</taxon>
        <taxon>Lachnospirales</taxon>
        <taxon>Lachnospiraceae</taxon>
        <taxon>Hominifimenecus</taxon>
    </lineage>
</organism>
<comment type="catalytic activity">
    <reaction evidence="11 12">
        <text>uridine(1498) in 16S rRNA + S-adenosyl-L-methionine = N(3)-methyluridine(1498) in 16S rRNA + S-adenosyl-L-homocysteine + H(+)</text>
        <dbReference type="Rhea" id="RHEA:42920"/>
        <dbReference type="Rhea" id="RHEA-COMP:10283"/>
        <dbReference type="Rhea" id="RHEA-COMP:10284"/>
        <dbReference type="ChEBI" id="CHEBI:15378"/>
        <dbReference type="ChEBI" id="CHEBI:57856"/>
        <dbReference type="ChEBI" id="CHEBI:59789"/>
        <dbReference type="ChEBI" id="CHEBI:65315"/>
        <dbReference type="ChEBI" id="CHEBI:74502"/>
        <dbReference type="EC" id="2.1.1.193"/>
    </reaction>
</comment>
<dbReference type="EMBL" id="JAJEQR010000036">
    <property type="protein sequence ID" value="MCC2231694.1"/>
    <property type="molecule type" value="Genomic_DNA"/>
</dbReference>
<dbReference type="PIRSF" id="PIRSF015601">
    <property type="entry name" value="MTase_slr0722"/>
    <property type="match status" value="1"/>
</dbReference>
<sequence length="258" mass="28488">MYHFFVPEGPDEAGQIHITGSDVHHIRSVLRMKPGEQVVISDGRDKDYYCKITELNPGEITVQVLKETEAAELPARLILYQGLPKGEKMELIIQKAVELGACRIVPVAMKRSVVKLDEKKARAKTTRWNTIAESAAKQSGRSICPEVMLPLPFAEAIQESGNADRILVPYENARGMQATREAMTALAPGQEIAIWIGPEGGFERSEIEALEAAGAQTISLGRRILRTETAGLTALSLCMYHLELTGEEQPEYKEEGME</sequence>
<dbReference type="InterPro" id="IPR046887">
    <property type="entry name" value="RsmE_PUA-like"/>
</dbReference>
<comment type="subcellular location">
    <subcellularLocation>
        <location evidence="1 12">Cytoplasm</location>
    </subcellularLocation>
</comment>
<evidence type="ECO:0000256" key="6">
    <source>
        <dbReference type="ARBA" id="ARBA00022552"/>
    </source>
</evidence>
<evidence type="ECO:0000256" key="8">
    <source>
        <dbReference type="ARBA" id="ARBA00022679"/>
    </source>
</evidence>
<keyword evidence="7 12" id="KW-0489">Methyltransferase</keyword>
<keyword evidence="8 12" id="KW-0808">Transferase</keyword>
<dbReference type="GO" id="GO:0070042">
    <property type="term" value="F:rRNA (uridine-N3-)-methyltransferase activity"/>
    <property type="evidence" value="ECO:0007669"/>
    <property type="project" value="TreeGrafter"/>
</dbReference>
<evidence type="ECO:0000256" key="12">
    <source>
        <dbReference type="PIRNR" id="PIRNR015601"/>
    </source>
</evidence>
<dbReference type="InterPro" id="IPR029026">
    <property type="entry name" value="tRNA_m1G_MTases_N"/>
</dbReference>
<dbReference type="NCBIfam" id="NF008692">
    <property type="entry name" value="PRK11713.1-5"/>
    <property type="match status" value="1"/>
</dbReference>
<keyword evidence="5 12" id="KW-0963">Cytoplasm</keyword>
<gene>
    <name evidence="15" type="ORF">LKD81_11915</name>
</gene>
<evidence type="ECO:0000256" key="3">
    <source>
        <dbReference type="ARBA" id="ARBA00012328"/>
    </source>
</evidence>
<evidence type="ECO:0000256" key="5">
    <source>
        <dbReference type="ARBA" id="ARBA00022490"/>
    </source>
</evidence>
<evidence type="ECO:0000313" key="16">
    <source>
        <dbReference type="Proteomes" id="UP001198182"/>
    </source>
</evidence>
<name>A0AAE3EBM3_9FIRM</name>
<dbReference type="Gene3D" id="3.40.1280.10">
    <property type="match status" value="1"/>
</dbReference>
<dbReference type="InterPro" id="IPR029028">
    <property type="entry name" value="Alpha/beta_knot_MTases"/>
</dbReference>
<dbReference type="PANTHER" id="PTHR30027:SF3">
    <property type="entry name" value="16S RRNA (URACIL(1498)-N(3))-METHYLTRANSFERASE"/>
    <property type="match status" value="1"/>
</dbReference>
<evidence type="ECO:0000259" key="13">
    <source>
        <dbReference type="Pfam" id="PF04452"/>
    </source>
</evidence>
<evidence type="ECO:0000256" key="1">
    <source>
        <dbReference type="ARBA" id="ARBA00004496"/>
    </source>
</evidence>
<evidence type="ECO:0000259" key="14">
    <source>
        <dbReference type="Pfam" id="PF20260"/>
    </source>
</evidence>